<evidence type="ECO:0000313" key="3">
    <source>
        <dbReference type="Proteomes" id="UP000027135"/>
    </source>
</evidence>
<feature type="region of interest" description="Disordered" evidence="1">
    <location>
        <begin position="56"/>
        <end position="96"/>
    </location>
</feature>
<sequence length="164" mass="18064">MEVMTPRSEIVMVDPGPESLPGIYFARIVATVSYSNNTELITDTPGLTHRWSRASIGSKQAEQSSTPSENRRNCGKNNVDSVKCRTTGAGENLSEWPAGELLPRGAVRRDDETLQIKNDSLPIEDRYGNIEALDQKLVNITRAMKVCGEGNKGRSNTKEINNTK</sequence>
<dbReference type="Proteomes" id="UP000027135">
    <property type="component" value="Unassembled WGS sequence"/>
</dbReference>
<gene>
    <name evidence="2" type="ORF">L798_02257</name>
</gene>
<proteinExistence type="predicted"/>
<dbReference type="EMBL" id="KK853363">
    <property type="protein sequence ID" value="KDR08140.1"/>
    <property type="molecule type" value="Genomic_DNA"/>
</dbReference>
<accession>A0A067QS72</accession>
<name>A0A067QS72_ZOONE</name>
<dbReference type="InParanoid" id="A0A067QS72"/>
<organism evidence="2 3">
    <name type="scientific">Zootermopsis nevadensis</name>
    <name type="common">Dampwood termite</name>
    <dbReference type="NCBI Taxonomy" id="136037"/>
    <lineage>
        <taxon>Eukaryota</taxon>
        <taxon>Metazoa</taxon>
        <taxon>Ecdysozoa</taxon>
        <taxon>Arthropoda</taxon>
        <taxon>Hexapoda</taxon>
        <taxon>Insecta</taxon>
        <taxon>Pterygota</taxon>
        <taxon>Neoptera</taxon>
        <taxon>Polyneoptera</taxon>
        <taxon>Dictyoptera</taxon>
        <taxon>Blattodea</taxon>
        <taxon>Blattoidea</taxon>
        <taxon>Termitoidae</taxon>
        <taxon>Termopsidae</taxon>
        <taxon>Zootermopsis</taxon>
    </lineage>
</organism>
<evidence type="ECO:0000256" key="1">
    <source>
        <dbReference type="SAM" id="MobiDB-lite"/>
    </source>
</evidence>
<dbReference type="AlphaFoldDB" id="A0A067QS72"/>
<feature type="compositionally biased region" description="Polar residues" evidence="1">
    <location>
        <begin position="56"/>
        <end position="68"/>
    </location>
</feature>
<keyword evidence="3" id="KW-1185">Reference proteome</keyword>
<protein>
    <submittedName>
        <fullName evidence="2">Uncharacterized protein</fullName>
    </submittedName>
</protein>
<reference evidence="2 3" key="1">
    <citation type="journal article" date="2014" name="Nat. Commun.">
        <title>Molecular traces of alternative social organization in a termite genome.</title>
        <authorList>
            <person name="Terrapon N."/>
            <person name="Li C."/>
            <person name="Robertson H.M."/>
            <person name="Ji L."/>
            <person name="Meng X."/>
            <person name="Booth W."/>
            <person name="Chen Z."/>
            <person name="Childers C.P."/>
            <person name="Glastad K.M."/>
            <person name="Gokhale K."/>
            <person name="Gowin J."/>
            <person name="Gronenberg W."/>
            <person name="Hermansen R.A."/>
            <person name="Hu H."/>
            <person name="Hunt B.G."/>
            <person name="Huylmans A.K."/>
            <person name="Khalil S.M."/>
            <person name="Mitchell R.D."/>
            <person name="Munoz-Torres M.C."/>
            <person name="Mustard J.A."/>
            <person name="Pan H."/>
            <person name="Reese J.T."/>
            <person name="Scharf M.E."/>
            <person name="Sun F."/>
            <person name="Vogel H."/>
            <person name="Xiao J."/>
            <person name="Yang W."/>
            <person name="Yang Z."/>
            <person name="Yang Z."/>
            <person name="Zhou J."/>
            <person name="Zhu J."/>
            <person name="Brent C.S."/>
            <person name="Elsik C.G."/>
            <person name="Goodisman M.A."/>
            <person name="Liberles D.A."/>
            <person name="Roe R.M."/>
            <person name="Vargo E.L."/>
            <person name="Vilcinskas A."/>
            <person name="Wang J."/>
            <person name="Bornberg-Bauer E."/>
            <person name="Korb J."/>
            <person name="Zhang G."/>
            <person name="Liebig J."/>
        </authorList>
    </citation>
    <scope>NUCLEOTIDE SEQUENCE [LARGE SCALE GENOMIC DNA]</scope>
    <source>
        <tissue evidence="2">Whole organism</tissue>
    </source>
</reference>
<evidence type="ECO:0000313" key="2">
    <source>
        <dbReference type="EMBL" id="KDR08140.1"/>
    </source>
</evidence>